<keyword evidence="1" id="KW-1185">Reference proteome</keyword>
<reference evidence="2" key="1">
    <citation type="submission" date="2022-11" db="UniProtKB">
        <authorList>
            <consortium name="WormBaseParasite"/>
        </authorList>
    </citation>
    <scope>IDENTIFICATION</scope>
</reference>
<accession>A0A914ZGP1</accession>
<name>A0A914ZGP1_9BILA</name>
<dbReference type="Proteomes" id="UP000887577">
    <property type="component" value="Unplaced"/>
</dbReference>
<organism evidence="1 2">
    <name type="scientific">Panagrolaimus superbus</name>
    <dbReference type="NCBI Taxonomy" id="310955"/>
    <lineage>
        <taxon>Eukaryota</taxon>
        <taxon>Metazoa</taxon>
        <taxon>Ecdysozoa</taxon>
        <taxon>Nematoda</taxon>
        <taxon>Chromadorea</taxon>
        <taxon>Rhabditida</taxon>
        <taxon>Tylenchina</taxon>
        <taxon>Panagrolaimomorpha</taxon>
        <taxon>Panagrolaimoidea</taxon>
        <taxon>Panagrolaimidae</taxon>
        <taxon>Panagrolaimus</taxon>
    </lineage>
</organism>
<protein>
    <submittedName>
        <fullName evidence="2">Uncharacterized protein</fullName>
    </submittedName>
</protein>
<dbReference type="WBParaSite" id="PSU_v2.g9454.t1">
    <property type="protein sequence ID" value="PSU_v2.g9454.t1"/>
    <property type="gene ID" value="PSU_v2.g9454"/>
</dbReference>
<evidence type="ECO:0000313" key="1">
    <source>
        <dbReference type="Proteomes" id="UP000887577"/>
    </source>
</evidence>
<dbReference type="AlphaFoldDB" id="A0A914ZGP1"/>
<proteinExistence type="predicted"/>
<sequence>MQSTSITDSKACKKRDSTCSIRHGFIAKKHLHKKQCNGTISRATTQRILCPDAPRNTTSFLIKDMEERQCRDGSPPTPSVSPTSRARCCSTSVSDLSTSNECPIAKLLPHAEDNETADDYYDMVDTLSWERLDGLTRDEINRQLIHVEEHNKDLIFHFTKLREENDNLRQLLKANGIDLPQAAAASS</sequence>
<evidence type="ECO:0000313" key="2">
    <source>
        <dbReference type="WBParaSite" id="PSU_v2.g9454.t1"/>
    </source>
</evidence>